<dbReference type="PROSITE" id="PS01180">
    <property type="entry name" value="CUB"/>
    <property type="match status" value="3"/>
</dbReference>
<keyword evidence="8" id="KW-1185">Reference proteome</keyword>
<dbReference type="InterPro" id="IPR000859">
    <property type="entry name" value="CUB_dom"/>
</dbReference>
<organism evidence="7 8">
    <name type="scientific">Nematostella vectensis</name>
    <name type="common">Starlet sea anemone</name>
    <dbReference type="NCBI Taxonomy" id="45351"/>
    <lineage>
        <taxon>Eukaryota</taxon>
        <taxon>Metazoa</taxon>
        <taxon>Cnidaria</taxon>
        <taxon>Anthozoa</taxon>
        <taxon>Hexacorallia</taxon>
        <taxon>Actiniaria</taxon>
        <taxon>Edwardsiidae</taxon>
        <taxon>Nematostella</taxon>
    </lineage>
</organism>
<dbReference type="Pfam" id="PF00431">
    <property type="entry name" value="CUB"/>
    <property type="match status" value="3"/>
</dbReference>
<dbReference type="PANTHER" id="PTHR24251">
    <property type="entry name" value="OVOCHYMASE-RELATED"/>
    <property type="match status" value="1"/>
</dbReference>
<evidence type="ECO:0000256" key="1">
    <source>
        <dbReference type="ARBA" id="ARBA00022729"/>
    </source>
</evidence>
<sequence length="348" mass="39279">ILNKTSGFFTSPFYPQNYPNSTRCTWLILAPNDYTVTLIFHHFDVEAASPCIFDAVNIYDGSSIRDIQIGKYCGHNKLPPIQKSTGSAMLVELITDVSDHFTGFNCSYHVVKRDINRNIRLSGKQGIFFSPNYPSFYNPNFECVWTITVPHPWRVRLSFDTFSTEGYNCAYDYVEVRDGLGSNSPLSGKFCGSTKPRDVYSSSSQLWIRFTTDKSTEQKGFLASYSNNDLQEAGHSGFILSPNYPSTYPTNIQCTWKITVPVQNQVELRFENISLPSWCQEAHVKVIDGKSLFGNLLGTYCGDDVPVYIHSTSNIITVMFMSSSEDPGDYRGFNISYNAVRTGMSNFR</sequence>
<dbReference type="eggNOG" id="KOG3714">
    <property type="taxonomic scope" value="Eukaryota"/>
</dbReference>
<feature type="non-terminal residue" evidence="7">
    <location>
        <position position="348"/>
    </location>
</feature>
<keyword evidence="4" id="KW-0325">Glycoprotein</keyword>
<gene>
    <name evidence="7" type="ORF">NEMVEDRAFT_v1g112069</name>
</gene>
<dbReference type="OMA" id="TCGSESQ"/>
<dbReference type="InParanoid" id="A7SBD3"/>
<dbReference type="EMBL" id="DS469615">
    <property type="protein sequence ID" value="EDO39007.1"/>
    <property type="molecule type" value="Genomic_DNA"/>
</dbReference>
<feature type="domain" description="CUB" evidence="6">
    <location>
        <begin position="1"/>
        <end position="104"/>
    </location>
</feature>
<comment type="caution">
    <text evidence="5">Lacks conserved residue(s) required for the propagation of feature annotation.</text>
</comment>
<dbReference type="Gene3D" id="2.60.120.290">
    <property type="entry name" value="Spermadhesin, CUB domain"/>
    <property type="match status" value="3"/>
</dbReference>
<evidence type="ECO:0000256" key="4">
    <source>
        <dbReference type="ARBA" id="ARBA00023180"/>
    </source>
</evidence>
<evidence type="ECO:0000256" key="2">
    <source>
        <dbReference type="ARBA" id="ARBA00022737"/>
    </source>
</evidence>
<dbReference type="FunFam" id="2.60.120.290:FF:000013">
    <property type="entry name" value="Membrane frizzled-related protein"/>
    <property type="match status" value="2"/>
</dbReference>
<proteinExistence type="predicted"/>
<dbReference type="InterPro" id="IPR035914">
    <property type="entry name" value="Sperma_CUB_dom_sf"/>
</dbReference>
<evidence type="ECO:0000313" key="7">
    <source>
        <dbReference type="EMBL" id="EDO39007.1"/>
    </source>
</evidence>
<evidence type="ECO:0000256" key="3">
    <source>
        <dbReference type="ARBA" id="ARBA00023157"/>
    </source>
</evidence>
<keyword evidence="3" id="KW-1015">Disulfide bond</keyword>
<dbReference type="AlphaFoldDB" id="A7SBD3"/>
<dbReference type="STRING" id="45351.A7SBD3"/>
<evidence type="ECO:0000259" key="6">
    <source>
        <dbReference type="PROSITE" id="PS01180"/>
    </source>
</evidence>
<accession>A7SBD3</accession>
<dbReference type="PANTHER" id="PTHR24251:SF30">
    <property type="entry name" value="MEMBRANE FRIZZLED-RELATED PROTEIN"/>
    <property type="match status" value="1"/>
</dbReference>
<feature type="domain" description="CUB" evidence="6">
    <location>
        <begin position="106"/>
        <end position="228"/>
    </location>
</feature>
<dbReference type="Proteomes" id="UP000001593">
    <property type="component" value="Unassembled WGS sequence"/>
</dbReference>
<dbReference type="PhylomeDB" id="A7SBD3"/>
<protein>
    <recommendedName>
        <fullName evidence="6">CUB domain-containing protein</fullName>
    </recommendedName>
</protein>
<dbReference type="FunFam" id="2.60.120.290:FF:000003">
    <property type="entry name" value="Neuropilin"/>
    <property type="match status" value="1"/>
</dbReference>
<evidence type="ECO:0000313" key="8">
    <source>
        <dbReference type="Proteomes" id="UP000001593"/>
    </source>
</evidence>
<keyword evidence="1" id="KW-0732">Signal</keyword>
<dbReference type="SUPFAM" id="SSF49854">
    <property type="entry name" value="Spermadhesin, CUB domain"/>
    <property type="match status" value="3"/>
</dbReference>
<evidence type="ECO:0000256" key="5">
    <source>
        <dbReference type="PROSITE-ProRule" id="PRU00059"/>
    </source>
</evidence>
<keyword evidence="2" id="KW-0677">Repeat</keyword>
<feature type="domain" description="CUB" evidence="6">
    <location>
        <begin position="226"/>
        <end position="340"/>
    </location>
</feature>
<name>A7SBD3_NEMVE</name>
<reference evidence="7 8" key="1">
    <citation type="journal article" date="2007" name="Science">
        <title>Sea anemone genome reveals ancestral eumetazoan gene repertoire and genomic organization.</title>
        <authorList>
            <person name="Putnam N.H."/>
            <person name="Srivastava M."/>
            <person name="Hellsten U."/>
            <person name="Dirks B."/>
            <person name="Chapman J."/>
            <person name="Salamov A."/>
            <person name="Terry A."/>
            <person name="Shapiro H."/>
            <person name="Lindquist E."/>
            <person name="Kapitonov V.V."/>
            <person name="Jurka J."/>
            <person name="Genikhovich G."/>
            <person name="Grigoriev I.V."/>
            <person name="Lucas S.M."/>
            <person name="Steele R.E."/>
            <person name="Finnerty J.R."/>
            <person name="Technau U."/>
            <person name="Martindale M.Q."/>
            <person name="Rokhsar D.S."/>
        </authorList>
    </citation>
    <scope>NUCLEOTIDE SEQUENCE [LARGE SCALE GENOMIC DNA]</scope>
    <source>
        <strain evidence="8">CH2 X CH6</strain>
    </source>
</reference>
<dbReference type="CDD" id="cd00041">
    <property type="entry name" value="CUB"/>
    <property type="match status" value="3"/>
</dbReference>
<dbReference type="HOGENOM" id="CLU_005140_3_0_1"/>
<dbReference type="SMART" id="SM00042">
    <property type="entry name" value="CUB"/>
    <property type="match status" value="3"/>
</dbReference>